<dbReference type="InterPro" id="IPR020845">
    <property type="entry name" value="AMP-binding_CS"/>
</dbReference>
<evidence type="ECO:0000259" key="4">
    <source>
        <dbReference type="Pfam" id="PF13193"/>
    </source>
</evidence>
<accession>A0A2P2HZY6</accession>
<dbReference type="AlphaFoldDB" id="A0A2P2HZY6"/>
<evidence type="ECO:0000313" key="6">
    <source>
        <dbReference type="EMBL" id="LAC22609.1"/>
    </source>
</evidence>
<dbReference type="SUPFAM" id="SSF56801">
    <property type="entry name" value="Acetyl-CoA synthetase-like"/>
    <property type="match status" value="1"/>
</dbReference>
<dbReference type="PANTHER" id="PTHR24096">
    <property type="entry name" value="LONG-CHAIN-FATTY-ACID--COA LIGASE"/>
    <property type="match status" value="1"/>
</dbReference>
<evidence type="ECO:0000256" key="1">
    <source>
        <dbReference type="ARBA" id="ARBA00004275"/>
    </source>
</evidence>
<dbReference type="InterPro" id="IPR042099">
    <property type="entry name" value="ANL_N_sf"/>
</dbReference>
<evidence type="ECO:0000259" key="3">
    <source>
        <dbReference type="Pfam" id="PF00501"/>
    </source>
</evidence>
<dbReference type="InterPro" id="IPR025110">
    <property type="entry name" value="AMP-bd_C"/>
</dbReference>
<evidence type="ECO:0000256" key="2">
    <source>
        <dbReference type="ARBA" id="ARBA00023140"/>
    </source>
</evidence>
<proteinExistence type="evidence at transcript level"/>
<dbReference type="PANTHER" id="PTHR24096:SF353">
    <property type="entry name" value="GH16244P-RELATED"/>
    <property type="match status" value="1"/>
</dbReference>
<organism evidence="5">
    <name type="scientific">Hirondellea gigas</name>
    <dbReference type="NCBI Taxonomy" id="1518452"/>
    <lineage>
        <taxon>Eukaryota</taxon>
        <taxon>Metazoa</taxon>
        <taxon>Ecdysozoa</taxon>
        <taxon>Arthropoda</taxon>
        <taxon>Crustacea</taxon>
        <taxon>Multicrustacea</taxon>
        <taxon>Malacostraca</taxon>
        <taxon>Eumalacostraca</taxon>
        <taxon>Peracarida</taxon>
        <taxon>Amphipoda</taxon>
        <taxon>Amphilochidea</taxon>
        <taxon>Lysianassida</taxon>
        <taxon>Lysianassidira</taxon>
        <taxon>Lysianassoidea</taxon>
        <taxon>Lysianassidae</taxon>
        <taxon>Hirondellea</taxon>
    </lineage>
</organism>
<dbReference type="Gene3D" id="3.30.300.30">
    <property type="match status" value="1"/>
</dbReference>
<sequence length="579" mass="62537">MASSRFILLAQCCTRSSSVAVKRPLVAASASHPHTIRSFSTGGAEDYIVKSAESIEPFQKSNYTENLLIDSHHWSHRVALECTLTKKATTYGRLRDQVARWGGYLRKLGLGKGDVVAIVGPNVNETSPVVLGAGAIGVVMAAINPTYTPAEIADQLSDSNAKLVVAFSPLEPVIRAALTICKVDIPIVGMGVPADTGIPMVSDIFDDDRIPFADAIDVSGSDPLSILYSSGTTGKPKGVVISHEAASINLAMLLHPSTLFPGLLDREGPQNNFLMLLPMFHVGGLFGVHAISIHKGVRLVNYAKFDPKSFLRVLEDYQISVLHLVPSLLNFLVSSPQCDAKVLQYVKSILCGSAPMSNSGLTKLKEKVGRPIMFQQAYGMTETMFVTMDPINEEKVGWCGKLMPGVQAKVVDVSDPSKNLPPNIDGELIIKTKSQMSGYLNNAEATAQAIDADGWLHTGDVGHYDQEGYFKIVDRTKDLIKVKGFQVSPSEIEEVLLQVPGIQDVSVTGVPHDRLGEAPRAYIVAKAPPSKKSIEEFLSSRLSENKQLVGGIVFVDALPRNSTGKVVKKQLQQMKPRGD</sequence>
<dbReference type="EMBL" id="IACT01003362">
    <property type="protein sequence ID" value="LAC22609.1"/>
    <property type="molecule type" value="mRNA"/>
</dbReference>
<name>A0A2P2HZY6_9CRUS</name>
<dbReference type="EMBL" id="IACF01001653">
    <property type="protein sequence ID" value="LAB67342.1"/>
    <property type="molecule type" value="mRNA"/>
</dbReference>
<dbReference type="Pfam" id="PF13193">
    <property type="entry name" value="AMP-binding_C"/>
    <property type="match status" value="1"/>
</dbReference>
<feature type="domain" description="AMP-binding enzyme C-terminal" evidence="4">
    <location>
        <begin position="491"/>
        <end position="565"/>
    </location>
</feature>
<dbReference type="GO" id="GO:0004467">
    <property type="term" value="F:long-chain fatty acid-CoA ligase activity"/>
    <property type="evidence" value="ECO:0007669"/>
    <property type="project" value="TreeGrafter"/>
</dbReference>
<dbReference type="GO" id="GO:0046949">
    <property type="term" value="P:fatty-acyl-CoA biosynthetic process"/>
    <property type="evidence" value="ECO:0007669"/>
    <property type="project" value="TreeGrafter"/>
</dbReference>
<keyword evidence="5" id="KW-0436">Ligase</keyword>
<dbReference type="Pfam" id="PF00501">
    <property type="entry name" value="AMP-binding"/>
    <property type="match status" value="1"/>
</dbReference>
<feature type="domain" description="AMP-dependent synthetase/ligase" evidence="3">
    <location>
        <begin position="75"/>
        <end position="440"/>
    </location>
</feature>
<dbReference type="InterPro" id="IPR045851">
    <property type="entry name" value="AMP-bd_C_sf"/>
</dbReference>
<dbReference type="InterPro" id="IPR000873">
    <property type="entry name" value="AMP-dep_synth/lig_dom"/>
</dbReference>
<dbReference type="PROSITE" id="PS00455">
    <property type="entry name" value="AMP_BINDING"/>
    <property type="match status" value="1"/>
</dbReference>
<comment type="subcellular location">
    <subcellularLocation>
        <location evidence="1">Peroxisome</location>
    </subcellularLocation>
</comment>
<dbReference type="Gene3D" id="3.40.50.12780">
    <property type="entry name" value="N-terminal domain of ligase-like"/>
    <property type="match status" value="1"/>
</dbReference>
<dbReference type="GO" id="GO:0005777">
    <property type="term" value="C:peroxisome"/>
    <property type="evidence" value="ECO:0007669"/>
    <property type="project" value="UniProtKB-SubCell"/>
</dbReference>
<evidence type="ECO:0000313" key="5">
    <source>
        <dbReference type="EMBL" id="LAB67342.1"/>
    </source>
</evidence>
<reference evidence="5" key="2">
    <citation type="journal article" date="2018" name="Biosci. Biotechnol. Biochem.">
        <title>Polysaccharide hydrolase of the hadal zone amphipods Hirondellea gigas.</title>
        <authorList>
            <person name="Kobayashi H."/>
            <person name="Nagahama T."/>
            <person name="Arai W."/>
            <person name="Sasagawa Y."/>
            <person name="Umeda M."/>
            <person name="Hayashi T."/>
            <person name="Nikaido I."/>
            <person name="Watanabe H."/>
            <person name="Oguri K."/>
            <person name="Kitazato H."/>
            <person name="Fujioka K."/>
            <person name="Kido Y."/>
            <person name="Takami H."/>
        </authorList>
    </citation>
    <scope>NUCLEOTIDE SEQUENCE</scope>
    <source>
        <tissue evidence="5">Whole body</tissue>
    </source>
</reference>
<protein>
    <submittedName>
        <fullName evidence="5">4-coumarate--CoA ligase</fullName>
    </submittedName>
    <submittedName>
        <fullName evidence="6">Long-chain fatty acid transport protein 1</fullName>
    </submittedName>
</protein>
<reference evidence="6" key="1">
    <citation type="submission" date="2017-11" db="EMBL/GenBank/DDBJ databases">
        <title>The sensing device of the deep-sea amphipod.</title>
        <authorList>
            <person name="Kobayashi H."/>
            <person name="Nagahama T."/>
            <person name="Arai W."/>
            <person name="Sasagawa Y."/>
            <person name="Umeda M."/>
            <person name="Hayashi T."/>
            <person name="Nikaido I."/>
            <person name="Watanabe H."/>
            <person name="Oguri K."/>
            <person name="Kitazato H."/>
            <person name="Fujioka K."/>
            <person name="Kido Y."/>
            <person name="Takami H."/>
        </authorList>
    </citation>
    <scope>NUCLEOTIDE SEQUENCE</scope>
    <source>
        <tissue evidence="6">Whole body</tissue>
    </source>
</reference>
<keyword evidence="2" id="KW-0576">Peroxisome</keyword>